<name>A0A2H3D1N5_ARMGA</name>
<reference evidence="2" key="1">
    <citation type="journal article" date="2017" name="Nat. Ecol. Evol.">
        <title>Genome expansion and lineage-specific genetic innovations in the forest pathogenic fungi Armillaria.</title>
        <authorList>
            <person name="Sipos G."/>
            <person name="Prasanna A.N."/>
            <person name="Walter M.C."/>
            <person name="O'Connor E."/>
            <person name="Balint B."/>
            <person name="Krizsan K."/>
            <person name="Kiss B."/>
            <person name="Hess J."/>
            <person name="Varga T."/>
            <person name="Slot J."/>
            <person name="Riley R."/>
            <person name="Boka B."/>
            <person name="Rigling D."/>
            <person name="Barry K."/>
            <person name="Lee J."/>
            <person name="Mihaltcheva S."/>
            <person name="LaButti K."/>
            <person name="Lipzen A."/>
            <person name="Waldron R."/>
            <person name="Moloney N.M."/>
            <person name="Sperisen C."/>
            <person name="Kredics L."/>
            <person name="Vagvoelgyi C."/>
            <person name="Patrignani A."/>
            <person name="Fitzpatrick D."/>
            <person name="Nagy I."/>
            <person name="Doyle S."/>
            <person name="Anderson J.B."/>
            <person name="Grigoriev I.V."/>
            <person name="Gueldener U."/>
            <person name="Muensterkoetter M."/>
            <person name="Nagy L.G."/>
        </authorList>
    </citation>
    <scope>NUCLEOTIDE SEQUENCE [LARGE SCALE GENOMIC DNA]</scope>
    <source>
        <strain evidence="2">Ar21-2</strain>
    </source>
</reference>
<dbReference type="AlphaFoldDB" id="A0A2H3D1N5"/>
<dbReference type="Proteomes" id="UP000217790">
    <property type="component" value="Unassembled WGS sequence"/>
</dbReference>
<dbReference type="InterPro" id="IPR032675">
    <property type="entry name" value="LRR_dom_sf"/>
</dbReference>
<dbReference type="InParanoid" id="A0A2H3D1N5"/>
<evidence type="ECO:0000313" key="2">
    <source>
        <dbReference type="Proteomes" id="UP000217790"/>
    </source>
</evidence>
<evidence type="ECO:0000313" key="1">
    <source>
        <dbReference type="EMBL" id="PBK82223.1"/>
    </source>
</evidence>
<evidence type="ECO:0008006" key="3">
    <source>
        <dbReference type="Google" id="ProtNLM"/>
    </source>
</evidence>
<dbReference type="SUPFAM" id="SSF52047">
    <property type="entry name" value="RNI-like"/>
    <property type="match status" value="1"/>
</dbReference>
<protein>
    <recommendedName>
        <fullName evidence="3">F-box domain-containing protein</fullName>
    </recommendedName>
</protein>
<dbReference type="EMBL" id="KZ293720">
    <property type="protein sequence ID" value="PBK82223.1"/>
    <property type="molecule type" value="Genomic_DNA"/>
</dbReference>
<organism evidence="1 2">
    <name type="scientific">Armillaria gallica</name>
    <name type="common">Bulbous honey fungus</name>
    <name type="synonym">Armillaria bulbosa</name>
    <dbReference type="NCBI Taxonomy" id="47427"/>
    <lineage>
        <taxon>Eukaryota</taxon>
        <taxon>Fungi</taxon>
        <taxon>Dikarya</taxon>
        <taxon>Basidiomycota</taxon>
        <taxon>Agaricomycotina</taxon>
        <taxon>Agaricomycetes</taxon>
        <taxon>Agaricomycetidae</taxon>
        <taxon>Agaricales</taxon>
        <taxon>Marasmiineae</taxon>
        <taxon>Physalacriaceae</taxon>
        <taxon>Armillaria</taxon>
    </lineage>
</organism>
<accession>A0A2H3D1N5</accession>
<gene>
    <name evidence="1" type="ORF">ARMGADRAFT_1090592</name>
</gene>
<dbReference type="OrthoDB" id="2977329at2759"/>
<sequence>MTTPVGNSVSGDSSPSVPQELIEYILDFLHDDIPTLRTCSLVSRCAFLPRSSYHIYSSVFIVHTGKFGLFREQYAGQLYRCRKLAALLKDSPHIAPLVTQFGILAMADLSFMTKVFADTSLNYIIQSFRKLSHIEFVAGQNQGSWADFPDATRKSFLRALRSLPLKTLTLKGIEFNDTHLEDVFTAAAKNAALKHLTLVCCYKGAGTSQLSNYPPICPPTNGLPALESLSISRATGPEIILQLFFTHSLYSISSIQRLSLQIRPGTPSSFFQSLLNETRKTLECFTLDIYPLIGGKVCFDLSRHGNLSSFCAILPDPPSILEMRLSPTLRTLSVKHVSRAWKANLNDSVRAWAKVGQLSLPALERAHIRLSDSVDNKNYYRSHCHWHTCGHQAETADHDTWKREVEESMPSAWKDKNFLIVEVVKEFERMIPRLRHH</sequence>
<keyword evidence="2" id="KW-1185">Reference proteome</keyword>
<dbReference type="Gene3D" id="3.80.10.10">
    <property type="entry name" value="Ribonuclease Inhibitor"/>
    <property type="match status" value="1"/>
</dbReference>
<proteinExistence type="predicted"/>